<feature type="compositionally biased region" description="Basic and acidic residues" evidence="1">
    <location>
        <begin position="35"/>
        <end position="61"/>
    </location>
</feature>
<feature type="non-terminal residue" evidence="2">
    <location>
        <position position="205"/>
    </location>
</feature>
<dbReference type="AlphaFoldDB" id="A0A329R5N2"/>
<keyword evidence="3" id="KW-1185">Reference proteome</keyword>
<evidence type="ECO:0000313" key="3">
    <source>
        <dbReference type="Proteomes" id="UP000251314"/>
    </source>
</evidence>
<feature type="region of interest" description="Disordered" evidence="1">
    <location>
        <begin position="1"/>
        <end position="102"/>
    </location>
</feature>
<name>A0A329R5N2_9STRA</name>
<dbReference type="VEuPathDB" id="FungiDB:PC110_g23493"/>
<reference evidence="2 3" key="1">
    <citation type="submission" date="2018-01" db="EMBL/GenBank/DDBJ databases">
        <title>Draft genome of the strawberry crown rot pathogen Phytophthora cactorum.</title>
        <authorList>
            <person name="Armitage A.D."/>
            <person name="Lysoe E."/>
            <person name="Nellist C.F."/>
            <person name="Harrison R.J."/>
            <person name="Brurberg M.B."/>
        </authorList>
    </citation>
    <scope>NUCLEOTIDE SEQUENCE [LARGE SCALE GENOMIC DNA]</scope>
    <source>
        <strain evidence="2 3">10300</strain>
    </source>
</reference>
<feature type="compositionally biased region" description="Acidic residues" evidence="1">
    <location>
        <begin position="19"/>
        <end position="34"/>
    </location>
</feature>
<comment type="caution">
    <text evidence="2">The sequence shown here is derived from an EMBL/GenBank/DDBJ whole genome shotgun (WGS) entry which is preliminary data.</text>
</comment>
<dbReference type="OrthoDB" id="133225at2759"/>
<sequence length="205" mass="22059">TRRRDSRGGRRLGPPLETETPDPAEIREEEEEARAEDIARGDAQERVPTRDGQDGDVERGTLRQTDQGAGGYEAQTDQGEEEDMFGIAPPSSGTRRRAESVLETPRGRELFNEFLEQLARQPAPSEEPTQSGTTIDAPVGITATTVPRLRQGVAFSMDPSRPSLQSVGNARGDVPMVTTAYATSDRRTQSGEGVPASGLSHQGSG</sequence>
<evidence type="ECO:0000313" key="2">
    <source>
        <dbReference type="EMBL" id="RAW20065.1"/>
    </source>
</evidence>
<proteinExistence type="predicted"/>
<evidence type="ECO:0000256" key="1">
    <source>
        <dbReference type="SAM" id="MobiDB-lite"/>
    </source>
</evidence>
<feature type="region of interest" description="Disordered" evidence="1">
    <location>
        <begin position="120"/>
        <end position="205"/>
    </location>
</feature>
<dbReference type="EMBL" id="MJFZ01003524">
    <property type="protein sequence ID" value="RAW20065.1"/>
    <property type="molecule type" value="Genomic_DNA"/>
</dbReference>
<feature type="non-terminal residue" evidence="2">
    <location>
        <position position="1"/>
    </location>
</feature>
<accession>A0A329R5N2</accession>
<gene>
    <name evidence="2" type="ORF">PC110_g23493</name>
</gene>
<dbReference type="Proteomes" id="UP000251314">
    <property type="component" value="Unassembled WGS sequence"/>
</dbReference>
<organism evidence="2 3">
    <name type="scientific">Phytophthora cactorum</name>
    <dbReference type="NCBI Taxonomy" id="29920"/>
    <lineage>
        <taxon>Eukaryota</taxon>
        <taxon>Sar</taxon>
        <taxon>Stramenopiles</taxon>
        <taxon>Oomycota</taxon>
        <taxon>Peronosporomycetes</taxon>
        <taxon>Peronosporales</taxon>
        <taxon>Peronosporaceae</taxon>
        <taxon>Phytophthora</taxon>
    </lineage>
</organism>
<protein>
    <submittedName>
        <fullName evidence="2">Uncharacterized protein</fullName>
    </submittedName>
</protein>